<organism evidence="5 6">
    <name type="scientific">Buttiauxella selenatireducens</name>
    <dbReference type="NCBI Taxonomy" id="3073902"/>
    <lineage>
        <taxon>Bacteria</taxon>
        <taxon>Pseudomonadati</taxon>
        <taxon>Pseudomonadota</taxon>
        <taxon>Gammaproteobacteria</taxon>
        <taxon>Enterobacterales</taxon>
        <taxon>Enterobacteriaceae</taxon>
        <taxon>Buttiauxella</taxon>
    </lineage>
</organism>
<keyword evidence="3 4" id="KW-0732">Signal</keyword>
<dbReference type="Pfam" id="PF17089">
    <property type="entry name" value="YjbT"/>
    <property type="match status" value="1"/>
</dbReference>
<dbReference type="RefSeq" id="WP_183270094.1">
    <property type="nucleotide sequence ID" value="NZ_CP133838.1"/>
</dbReference>
<sequence>MKYYFAALLLSAIAAPCYSQPVKAESKEDILNNTSTTQYQFQHAQVSGPGVLELNTECYSLPVTEHQPGVNCFPDY</sequence>
<evidence type="ECO:0000256" key="4">
    <source>
        <dbReference type="SAM" id="SignalP"/>
    </source>
</evidence>
<evidence type="ECO:0000256" key="3">
    <source>
        <dbReference type="ARBA" id="ARBA00022729"/>
    </source>
</evidence>
<evidence type="ECO:0000256" key="2">
    <source>
        <dbReference type="ARBA" id="ARBA00017455"/>
    </source>
</evidence>
<keyword evidence="6" id="KW-1185">Reference proteome</keyword>
<gene>
    <name evidence="5" type="ORF">RHD99_06465</name>
</gene>
<proteinExistence type="inferred from homology"/>
<feature type="chain" id="PRO_5046684250" description="Uncharacterized protein YjbT" evidence="4">
    <location>
        <begin position="25"/>
        <end position="76"/>
    </location>
</feature>
<feature type="signal peptide" evidence="4">
    <location>
        <begin position="1"/>
        <end position="24"/>
    </location>
</feature>
<name>A0ABY9SDL0_9ENTR</name>
<accession>A0ABY9SDL0</accession>
<evidence type="ECO:0000313" key="5">
    <source>
        <dbReference type="EMBL" id="WMY75588.1"/>
    </source>
</evidence>
<dbReference type="EMBL" id="CP133838">
    <property type="protein sequence ID" value="WMY75588.1"/>
    <property type="molecule type" value="Genomic_DNA"/>
</dbReference>
<comment type="similarity">
    <text evidence="1">Belongs to the YjbT family.</text>
</comment>
<protein>
    <recommendedName>
        <fullName evidence="2">Uncharacterized protein YjbT</fullName>
    </recommendedName>
</protein>
<evidence type="ECO:0000313" key="6">
    <source>
        <dbReference type="Proteomes" id="UP001246690"/>
    </source>
</evidence>
<dbReference type="InterPro" id="IPR031382">
    <property type="entry name" value="YjbT"/>
</dbReference>
<evidence type="ECO:0000256" key="1">
    <source>
        <dbReference type="ARBA" id="ARBA00010874"/>
    </source>
</evidence>
<dbReference type="Proteomes" id="UP001246690">
    <property type="component" value="Chromosome"/>
</dbReference>
<reference evidence="5 6" key="1">
    <citation type="submission" date="2023-09" db="EMBL/GenBank/DDBJ databases">
        <title>Buttiauxella selenatireducens sp. nov., isolated from the rhizosphere of Cardamine hupingshanesis.</title>
        <authorList>
            <person name="Zhang S."/>
            <person name="Xu Z."/>
            <person name="Wang H."/>
            <person name="Guo Y."/>
        </authorList>
    </citation>
    <scope>NUCLEOTIDE SEQUENCE [LARGE SCALE GENOMIC DNA]</scope>
    <source>
        <strain evidence="5 6">R73</strain>
    </source>
</reference>